<dbReference type="Pfam" id="PF18052">
    <property type="entry name" value="Rx_N"/>
    <property type="match status" value="1"/>
</dbReference>
<gene>
    <name evidence="12" type="ORF">DH2020_010966</name>
</gene>
<keyword evidence="6" id="KW-0067">ATP-binding</keyword>
<dbReference type="Pfam" id="PF00931">
    <property type="entry name" value="NB-ARC"/>
    <property type="match status" value="1"/>
</dbReference>
<dbReference type="Gene3D" id="1.20.5.4130">
    <property type="match status" value="1"/>
</dbReference>
<dbReference type="InterPro" id="IPR002182">
    <property type="entry name" value="NB-ARC"/>
</dbReference>
<dbReference type="SUPFAM" id="SSF52058">
    <property type="entry name" value="L domain-like"/>
    <property type="match status" value="1"/>
</dbReference>
<keyword evidence="4" id="KW-0547">Nucleotide-binding</keyword>
<dbReference type="Gene3D" id="3.40.50.300">
    <property type="entry name" value="P-loop containing nucleotide triphosphate hydrolases"/>
    <property type="match status" value="1"/>
</dbReference>
<evidence type="ECO:0000256" key="3">
    <source>
        <dbReference type="ARBA" id="ARBA00022737"/>
    </source>
</evidence>
<keyword evidence="5" id="KW-0611">Plant defense</keyword>
<evidence type="ECO:0000259" key="7">
    <source>
        <dbReference type="Pfam" id="PF00931"/>
    </source>
</evidence>
<dbReference type="InterPro" id="IPR027417">
    <property type="entry name" value="P-loop_NTPase"/>
</dbReference>
<dbReference type="Pfam" id="PF23559">
    <property type="entry name" value="WHD_DRP"/>
    <property type="match status" value="1"/>
</dbReference>
<dbReference type="Pfam" id="PF23598">
    <property type="entry name" value="LRR_14"/>
    <property type="match status" value="1"/>
</dbReference>
<dbReference type="InterPro" id="IPR036388">
    <property type="entry name" value="WH-like_DNA-bd_sf"/>
</dbReference>
<dbReference type="PANTHER" id="PTHR36766">
    <property type="entry name" value="PLANT BROAD-SPECTRUM MILDEW RESISTANCE PROTEIN RPW8"/>
    <property type="match status" value="1"/>
</dbReference>
<keyword evidence="13" id="KW-1185">Reference proteome</keyword>
<comment type="caution">
    <text evidence="12">The sequence shown here is derived from an EMBL/GenBank/DDBJ whole genome shotgun (WGS) entry which is preliminary data.</text>
</comment>
<dbReference type="InterPro" id="IPR041118">
    <property type="entry name" value="Rx_N"/>
</dbReference>
<dbReference type="InterPro" id="IPR042197">
    <property type="entry name" value="Apaf_helical"/>
</dbReference>
<evidence type="ECO:0000259" key="11">
    <source>
        <dbReference type="Pfam" id="PF25019"/>
    </source>
</evidence>
<evidence type="ECO:0000259" key="10">
    <source>
        <dbReference type="Pfam" id="PF23598"/>
    </source>
</evidence>
<dbReference type="InterPro" id="IPR032675">
    <property type="entry name" value="LRR_dom_sf"/>
</dbReference>
<dbReference type="Gene3D" id="1.10.8.430">
    <property type="entry name" value="Helical domain of apoptotic protease-activating factors"/>
    <property type="match status" value="1"/>
</dbReference>
<feature type="domain" description="Disease resistance N-terminal" evidence="8">
    <location>
        <begin position="10"/>
        <end position="91"/>
    </location>
</feature>
<dbReference type="Proteomes" id="UP001318860">
    <property type="component" value="Unassembled WGS sequence"/>
</dbReference>
<evidence type="ECO:0000313" key="12">
    <source>
        <dbReference type="EMBL" id="KAK6156718.1"/>
    </source>
</evidence>
<dbReference type="InterPro" id="IPR058922">
    <property type="entry name" value="WHD_DRP"/>
</dbReference>
<evidence type="ECO:0000313" key="13">
    <source>
        <dbReference type="Proteomes" id="UP001318860"/>
    </source>
</evidence>
<dbReference type="Gene3D" id="3.80.10.10">
    <property type="entry name" value="Ribonuclease Inhibitor"/>
    <property type="match status" value="3"/>
</dbReference>
<dbReference type="Pfam" id="PF25019">
    <property type="entry name" value="LRR_R13L1-DRL21"/>
    <property type="match status" value="1"/>
</dbReference>
<accession>A0ABR0XCP8</accession>
<evidence type="ECO:0000256" key="6">
    <source>
        <dbReference type="ARBA" id="ARBA00022840"/>
    </source>
</evidence>
<evidence type="ECO:0008006" key="14">
    <source>
        <dbReference type="Google" id="ProtNLM"/>
    </source>
</evidence>
<evidence type="ECO:0000256" key="4">
    <source>
        <dbReference type="ARBA" id="ARBA00022741"/>
    </source>
</evidence>
<keyword evidence="2" id="KW-0433">Leucine-rich repeat</keyword>
<sequence>MAEIVLAPLLQVIFDKIADPLLLEFANYWELDDLFNKLQKILPMAQAVIQDAEERQATETAVRVWLSQLKDATCQVEDILEEFTYRKGNKSKPYAMNFSKNRKILDDLHKALVEGLNLPLSERNVVDRKFDDKRETSSFLVGSDVYGREEDKQKIIEMMLLQSSGGGDEGESCCVVSIVGTPGIGKSTLAQMVYNDDEVKKHFNSRTWVFVSPDFQAKRIIKAAIESTTGNKCDLGDLDALQMKLWNSLHEKRFLLVLDDVWNDEDEDEWDKLRFLFSCGLEGSKIMVTTRSQKITMLIGGSPNLEYHLKGLSENDCWSLFKNRAFLNLLEEENHPELVQIGMEIVGKCEGVPLASKVVGGLMRYKKEEMDWLHVQNSNLWDLSVYRKATFPALLLSYLHLPPHLKHCFVFCSVFPKDHEIQRKTIIHMWIAQGFIVSDGESKALEDVGDEYFDELLWLSVFEEIKESDEGGSLTRYKMNATFYSLARFVGRNEIMVLSEMSPGHVRHASVVPKYSNMPMALLIPTTLSECRHLRTLLTFSEGGIPTVPLHIFSRFIFLRTLKLSGCQVELPESIGDLSLLRYLDASHSHFRELPSSISRLRSLQILNLFGCYNLICLPQMDNITGLRHLDICGCEALEEMPVGIRDMVSLQTLPIYIVPMSSHEYWKTRASDPWGKIERGSLYDIQQLDLRGELKIKHLERVREVEKAKAANLAKKARLKSLGLCWGKKGSNFIMNPSFEAMYQDQKLLMPSDQEPESSVTVSDVQLAGEILKALQPHKNLNKFFIVGYPGIKFPLWNLPNLIELSLINCQGCVHLPVLGHLPHLRSLHMESMSKITSIGQEFYGEDVTISFPSLHELFVGDFPSLHEWSSNTDSDVVIFPVLSKLILSKCQNLVSVPLFMMMSLKHLELRECDTEILKCMGGKLPQLSTLVIARFDELICLPENMLRDKRCLERLKISSCPKLESLISEFETSLPLNP</sequence>
<name>A0ABR0XCP8_REHGL</name>
<evidence type="ECO:0000256" key="1">
    <source>
        <dbReference type="ARBA" id="ARBA00008894"/>
    </source>
</evidence>
<dbReference type="PRINTS" id="PR00364">
    <property type="entry name" value="DISEASERSIST"/>
</dbReference>
<proteinExistence type="inferred from homology"/>
<dbReference type="InterPro" id="IPR055414">
    <property type="entry name" value="LRR_R13L4/SHOC2-like"/>
</dbReference>
<dbReference type="PANTHER" id="PTHR36766:SF48">
    <property type="entry name" value="DISEASE RESISTANCE PROTEIN RGA3"/>
    <property type="match status" value="1"/>
</dbReference>
<evidence type="ECO:0000259" key="9">
    <source>
        <dbReference type="Pfam" id="PF23559"/>
    </source>
</evidence>
<feature type="domain" description="NB-ARC" evidence="7">
    <location>
        <begin position="170"/>
        <end position="327"/>
    </location>
</feature>
<organism evidence="12 13">
    <name type="scientific">Rehmannia glutinosa</name>
    <name type="common">Chinese foxglove</name>
    <dbReference type="NCBI Taxonomy" id="99300"/>
    <lineage>
        <taxon>Eukaryota</taxon>
        <taxon>Viridiplantae</taxon>
        <taxon>Streptophyta</taxon>
        <taxon>Embryophyta</taxon>
        <taxon>Tracheophyta</taxon>
        <taxon>Spermatophyta</taxon>
        <taxon>Magnoliopsida</taxon>
        <taxon>eudicotyledons</taxon>
        <taxon>Gunneridae</taxon>
        <taxon>Pentapetalae</taxon>
        <taxon>asterids</taxon>
        <taxon>lamiids</taxon>
        <taxon>Lamiales</taxon>
        <taxon>Orobanchaceae</taxon>
        <taxon>Rehmannieae</taxon>
        <taxon>Rehmannia</taxon>
    </lineage>
</organism>
<dbReference type="EMBL" id="JABTTQ020000005">
    <property type="protein sequence ID" value="KAK6156718.1"/>
    <property type="molecule type" value="Genomic_DNA"/>
</dbReference>
<comment type="similarity">
    <text evidence="1">Belongs to the disease resistance NB-LRR family.</text>
</comment>
<feature type="domain" description="Disease resistance R13L4/SHOC-2-like LRR" evidence="10">
    <location>
        <begin position="533"/>
        <end position="663"/>
    </location>
</feature>
<dbReference type="Gene3D" id="1.10.10.10">
    <property type="entry name" value="Winged helix-like DNA-binding domain superfamily/Winged helix DNA-binding domain"/>
    <property type="match status" value="1"/>
</dbReference>
<keyword evidence="3" id="KW-0677">Repeat</keyword>
<evidence type="ECO:0000259" key="8">
    <source>
        <dbReference type="Pfam" id="PF18052"/>
    </source>
</evidence>
<reference evidence="12 13" key="1">
    <citation type="journal article" date="2021" name="Comput. Struct. Biotechnol. J.">
        <title>De novo genome assembly of the potent medicinal plant Rehmannia glutinosa using nanopore technology.</title>
        <authorList>
            <person name="Ma L."/>
            <person name="Dong C."/>
            <person name="Song C."/>
            <person name="Wang X."/>
            <person name="Zheng X."/>
            <person name="Niu Y."/>
            <person name="Chen S."/>
            <person name="Feng W."/>
        </authorList>
    </citation>
    <scope>NUCLEOTIDE SEQUENCE [LARGE SCALE GENOMIC DNA]</scope>
    <source>
        <strain evidence="12">DH-2019</strain>
    </source>
</reference>
<dbReference type="SUPFAM" id="SSF52540">
    <property type="entry name" value="P-loop containing nucleoside triphosphate hydrolases"/>
    <property type="match status" value="1"/>
</dbReference>
<protein>
    <recommendedName>
        <fullName evidence="14">Disease resistance protein RGA3</fullName>
    </recommendedName>
</protein>
<evidence type="ECO:0000256" key="2">
    <source>
        <dbReference type="ARBA" id="ARBA00022614"/>
    </source>
</evidence>
<evidence type="ECO:0000256" key="5">
    <source>
        <dbReference type="ARBA" id="ARBA00022821"/>
    </source>
</evidence>
<dbReference type="InterPro" id="IPR056789">
    <property type="entry name" value="LRR_R13L1-DRL21"/>
</dbReference>
<feature type="domain" description="R13L1/DRL21-like LRR repeat region" evidence="11">
    <location>
        <begin position="685"/>
        <end position="834"/>
    </location>
</feature>
<feature type="domain" description="Disease resistance protein winged helix" evidence="9">
    <location>
        <begin position="414"/>
        <end position="487"/>
    </location>
</feature>